<dbReference type="InterPro" id="IPR011711">
    <property type="entry name" value="GntR_C"/>
</dbReference>
<dbReference type="Pfam" id="PF00392">
    <property type="entry name" value="GntR"/>
    <property type="match status" value="1"/>
</dbReference>
<evidence type="ECO:0000256" key="2">
    <source>
        <dbReference type="ARBA" id="ARBA00023125"/>
    </source>
</evidence>
<dbReference type="AlphaFoldDB" id="A0A2S0IEN7"/>
<dbReference type="PANTHER" id="PTHR43537">
    <property type="entry name" value="TRANSCRIPTIONAL REGULATOR, GNTR FAMILY"/>
    <property type="match status" value="1"/>
</dbReference>
<keyword evidence="1" id="KW-0805">Transcription regulation</keyword>
<gene>
    <name evidence="5" type="ORF">CLM73_25730</name>
</gene>
<keyword evidence="6" id="KW-1185">Reference proteome</keyword>
<dbReference type="InterPro" id="IPR036388">
    <property type="entry name" value="WH-like_DNA-bd_sf"/>
</dbReference>
<dbReference type="PROSITE" id="PS50949">
    <property type="entry name" value="HTH_GNTR"/>
    <property type="match status" value="1"/>
</dbReference>
<dbReference type="CDD" id="cd07377">
    <property type="entry name" value="WHTH_GntR"/>
    <property type="match status" value="1"/>
</dbReference>
<dbReference type="Pfam" id="PF07729">
    <property type="entry name" value="FCD"/>
    <property type="match status" value="1"/>
</dbReference>
<evidence type="ECO:0000313" key="5">
    <source>
        <dbReference type="EMBL" id="AVJ30227.1"/>
    </source>
</evidence>
<dbReference type="SMART" id="SM00895">
    <property type="entry name" value="FCD"/>
    <property type="match status" value="1"/>
</dbReference>
<dbReference type="InterPro" id="IPR000524">
    <property type="entry name" value="Tscrpt_reg_HTH_GntR"/>
</dbReference>
<dbReference type="SUPFAM" id="SSF48008">
    <property type="entry name" value="GntR ligand-binding domain-like"/>
    <property type="match status" value="1"/>
</dbReference>
<dbReference type="Gene3D" id="1.20.120.530">
    <property type="entry name" value="GntR ligand-binding domain-like"/>
    <property type="match status" value="1"/>
</dbReference>
<evidence type="ECO:0000259" key="4">
    <source>
        <dbReference type="PROSITE" id="PS50949"/>
    </source>
</evidence>
<name>A0A2S0IEN7_9BURK</name>
<dbReference type="InterPro" id="IPR036390">
    <property type="entry name" value="WH_DNA-bd_sf"/>
</dbReference>
<dbReference type="EMBL" id="CP023270">
    <property type="protein sequence ID" value="AVJ30227.1"/>
    <property type="molecule type" value="Genomic_DNA"/>
</dbReference>
<dbReference type="GO" id="GO:0003677">
    <property type="term" value="F:DNA binding"/>
    <property type="evidence" value="ECO:0007669"/>
    <property type="project" value="UniProtKB-KW"/>
</dbReference>
<dbReference type="InterPro" id="IPR008920">
    <property type="entry name" value="TF_FadR/GntR_C"/>
</dbReference>
<evidence type="ECO:0000256" key="3">
    <source>
        <dbReference type="ARBA" id="ARBA00023163"/>
    </source>
</evidence>
<dbReference type="OrthoDB" id="1040417at2"/>
<reference evidence="5 6" key="1">
    <citation type="submission" date="2017-09" db="EMBL/GenBank/DDBJ databases">
        <title>Genomic, metabolic, and phenotypic characteristics of bacterial isolates from the natural microbiome of the model nematode Caenorhabditis elegans.</title>
        <authorList>
            <person name="Zimmermann J."/>
            <person name="Obeng N."/>
            <person name="Yang W."/>
            <person name="Obeng O."/>
            <person name="Kissoyan K."/>
            <person name="Pees B."/>
            <person name="Dirksen P."/>
            <person name="Hoppner M."/>
            <person name="Franke A."/>
            <person name="Rosenstiel P."/>
            <person name="Leippe M."/>
            <person name="Dierking K."/>
            <person name="Kaleta C."/>
            <person name="Schulenburg H."/>
        </authorList>
    </citation>
    <scope>NUCLEOTIDE SEQUENCE [LARGE SCALE GENOMIC DNA]</scope>
    <source>
        <strain evidence="5 6">MYb73</strain>
    </source>
</reference>
<evidence type="ECO:0000313" key="6">
    <source>
        <dbReference type="Proteomes" id="UP000239477"/>
    </source>
</evidence>
<accession>A0A2S0IEN7</accession>
<evidence type="ECO:0000256" key="1">
    <source>
        <dbReference type="ARBA" id="ARBA00023015"/>
    </source>
</evidence>
<dbReference type="PRINTS" id="PR00035">
    <property type="entry name" value="HTHGNTR"/>
</dbReference>
<dbReference type="SMART" id="SM00345">
    <property type="entry name" value="HTH_GNTR"/>
    <property type="match status" value="1"/>
</dbReference>
<sequence>MPDSASRVLLKRESVSPFSSEPNLTDRVTEMLLDEITSGDYQVGEVLPPEQTIATRLGVSRTVLREAVSRLKGDGIVQSKQGRGLTVMQTARPSVLRMQAADIGDADQVLRIVELRRGFEIEAAPLAAARRDEDDLAAMRLALRKMADAIASGDVAVGVDADMEFHRCVARATRNEHYLNFFDFLAVLLKKNLRVSRSRSAKIAGRGAQAQKEHEALFAAIEKGDVELARQHARTHVDNTEARLRTAAATAEKP</sequence>
<feature type="domain" description="HTH gntR-type" evidence="4">
    <location>
        <begin position="22"/>
        <end position="90"/>
    </location>
</feature>
<protein>
    <submittedName>
        <fullName evidence="5">GntR family transcriptional regulator</fullName>
    </submittedName>
</protein>
<dbReference type="PANTHER" id="PTHR43537:SF5">
    <property type="entry name" value="UXU OPERON TRANSCRIPTIONAL REGULATOR"/>
    <property type="match status" value="1"/>
</dbReference>
<keyword evidence="3" id="KW-0804">Transcription</keyword>
<dbReference type="SUPFAM" id="SSF46785">
    <property type="entry name" value="Winged helix' DNA-binding domain"/>
    <property type="match status" value="1"/>
</dbReference>
<dbReference type="GO" id="GO:0003700">
    <property type="term" value="F:DNA-binding transcription factor activity"/>
    <property type="evidence" value="ECO:0007669"/>
    <property type="project" value="InterPro"/>
</dbReference>
<organism evidence="5 6">
    <name type="scientific">Achromobacter spanius</name>
    <dbReference type="NCBI Taxonomy" id="217203"/>
    <lineage>
        <taxon>Bacteria</taxon>
        <taxon>Pseudomonadati</taxon>
        <taxon>Pseudomonadota</taxon>
        <taxon>Betaproteobacteria</taxon>
        <taxon>Burkholderiales</taxon>
        <taxon>Alcaligenaceae</taxon>
        <taxon>Achromobacter</taxon>
    </lineage>
</organism>
<keyword evidence="2" id="KW-0238">DNA-binding</keyword>
<proteinExistence type="predicted"/>
<dbReference type="Gene3D" id="1.10.10.10">
    <property type="entry name" value="Winged helix-like DNA-binding domain superfamily/Winged helix DNA-binding domain"/>
    <property type="match status" value="1"/>
</dbReference>
<dbReference type="Proteomes" id="UP000239477">
    <property type="component" value="Chromosome"/>
</dbReference>